<dbReference type="InterPro" id="IPR036749">
    <property type="entry name" value="Expansin_CBD_sf"/>
</dbReference>
<dbReference type="PRINTS" id="PR01226">
    <property type="entry name" value="EXPANSIN"/>
</dbReference>
<evidence type="ECO:0000256" key="1">
    <source>
        <dbReference type="RuleBase" id="RU365023"/>
    </source>
</evidence>
<evidence type="ECO:0000313" key="3">
    <source>
        <dbReference type="EMBL" id="GKV02293.1"/>
    </source>
</evidence>
<dbReference type="SUPFAM" id="SSF49590">
    <property type="entry name" value="PHL pollen allergen"/>
    <property type="match status" value="1"/>
</dbReference>
<evidence type="ECO:0000259" key="2">
    <source>
        <dbReference type="PROSITE" id="PS50843"/>
    </source>
</evidence>
<evidence type="ECO:0000313" key="4">
    <source>
        <dbReference type="Proteomes" id="UP001054252"/>
    </source>
</evidence>
<dbReference type="Pfam" id="PF01357">
    <property type="entry name" value="Expansin_C"/>
    <property type="match status" value="1"/>
</dbReference>
<keyword evidence="1" id="KW-0964">Secreted</keyword>
<dbReference type="PANTHER" id="PTHR31867">
    <property type="entry name" value="EXPANSIN-A15"/>
    <property type="match status" value="1"/>
</dbReference>
<dbReference type="PROSITE" id="PS50843">
    <property type="entry name" value="EXPANSIN_CBD"/>
    <property type="match status" value="1"/>
</dbReference>
<organism evidence="3 4">
    <name type="scientific">Rubroshorea leprosula</name>
    <dbReference type="NCBI Taxonomy" id="152421"/>
    <lineage>
        <taxon>Eukaryota</taxon>
        <taxon>Viridiplantae</taxon>
        <taxon>Streptophyta</taxon>
        <taxon>Embryophyta</taxon>
        <taxon>Tracheophyta</taxon>
        <taxon>Spermatophyta</taxon>
        <taxon>Magnoliopsida</taxon>
        <taxon>eudicotyledons</taxon>
        <taxon>Gunneridae</taxon>
        <taxon>Pentapetalae</taxon>
        <taxon>rosids</taxon>
        <taxon>malvids</taxon>
        <taxon>Malvales</taxon>
        <taxon>Dipterocarpaceae</taxon>
        <taxon>Rubroshorea</taxon>
    </lineage>
</organism>
<feature type="domain" description="Expansin-like CBD" evidence="2">
    <location>
        <begin position="45"/>
        <end position="93"/>
    </location>
</feature>
<dbReference type="GO" id="GO:0016020">
    <property type="term" value="C:membrane"/>
    <property type="evidence" value="ECO:0007669"/>
    <property type="project" value="UniProtKB-SubCell"/>
</dbReference>
<dbReference type="EMBL" id="BPVZ01000018">
    <property type="protein sequence ID" value="GKV02293.1"/>
    <property type="molecule type" value="Genomic_DNA"/>
</dbReference>
<keyword evidence="1" id="KW-0134">Cell wall</keyword>
<dbReference type="Proteomes" id="UP001054252">
    <property type="component" value="Unassembled WGS sequence"/>
</dbReference>
<protein>
    <recommendedName>
        <fullName evidence="1">Expansin</fullName>
    </recommendedName>
</protein>
<keyword evidence="4" id="KW-1185">Reference proteome</keyword>
<comment type="similarity">
    <text evidence="1">Belongs to the expansin family. Expansin A subfamily.</text>
</comment>
<dbReference type="InterPro" id="IPR002963">
    <property type="entry name" value="Expansin"/>
</dbReference>
<name>A0AAV5IVJ9_9ROSI</name>
<dbReference type="Gene3D" id="2.60.40.760">
    <property type="entry name" value="Expansin, cellulose-binding-like domain"/>
    <property type="match status" value="1"/>
</dbReference>
<proteinExistence type="inferred from homology"/>
<comment type="caution">
    <text evidence="3">The sequence shown here is derived from an EMBL/GenBank/DDBJ whole genome shotgun (WGS) entry which is preliminary data.</text>
</comment>
<gene>
    <name evidence="3" type="ORF">SLEP1_g14748</name>
</gene>
<keyword evidence="1" id="KW-0961">Cell wall biogenesis/degradation</keyword>
<dbReference type="AlphaFoldDB" id="A0AAV5IVJ9"/>
<accession>A0AAV5IVJ9</accession>
<comment type="function">
    <text evidence="1">Causes loosening and extension of plant cell walls by disrupting non-covalent bonding between cellulose microfibrils and matrix glucans. No enzymatic activity has been found.</text>
</comment>
<dbReference type="InterPro" id="IPR007117">
    <property type="entry name" value="Expansin_CBD"/>
</dbReference>
<reference evidence="3 4" key="1">
    <citation type="journal article" date="2021" name="Commun. Biol.">
        <title>The genome of Shorea leprosula (Dipterocarpaceae) highlights the ecological relevance of drought in aseasonal tropical rainforests.</title>
        <authorList>
            <person name="Ng K.K.S."/>
            <person name="Kobayashi M.J."/>
            <person name="Fawcett J.A."/>
            <person name="Hatakeyama M."/>
            <person name="Paape T."/>
            <person name="Ng C.H."/>
            <person name="Ang C.C."/>
            <person name="Tnah L.H."/>
            <person name="Lee C.T."/>
            <person name="Nishiyama T."/>
            <person name="Sese J."/>
            <person name="O'Brien M.J."/>
            <person name="Copetti D."/>
            <person name="Mohd Noor M.I."/>
            <person name="Ong R.C."/>
            <person name="Putra M."/>
            <person name="Sireger I.Z."/>
            <person name="Indrioko S."/>
            <person name="Kosugi Y."/>
            <person name="Izuno A."/>
            <person name="Isagi Y."/>
            <person name="Lee S.L."/>
            <person name="Shimizu K.K."/>
        </authorList>
    </citation>
    <scope>NUCLEOTIDE SEQUENCE [LARGE SCALE GENOMIC DNA]</scope>
    <source>
        <strain evidence="3">214</strain>
    </source>
</reference>
<dbReference type="GO" id="GO:0009664">
    <property type="term" value="P:plant-type cell wall organization"/>
    <property type="evidence" value="ECO:0007669"/>
    <property type="project" value="InterPro"/>
</dbReference>
<sequence>MCEERWDQIHHQWPFVLQPGADNQCGRSRRYHGGVHQGISNRVASRNWGQNLQCNSYLNGQGLSFKITTSDGRIMTQHNVVHAGWQFGQTFEGYQF</sequence>
<comment type="subcellular location">
    <subcellularLocation>
        <location evidence="1">Secreted</location>
        <location evidence="1">Cell wall</location>
    </subcellularLocation>
    <subcellularLocation>
        <location evidence="1">Membrane</location>
        <topology evidence="1">Peripheral membrane protein</topology>
    </subcellularLocation>
</comment>